<dbReference type="InterPro" id="IPR036396">
    <property type="entry name" value="Cyt_P450_sf"/>
</dbReference>
<dbReference type="EMBL" id="ML977332">
    <property type="protein sequence ID" value="KAF2111948.1"/>
    <property type="molecule type" value="Genomic_DNA"/>
</dbReference>
<gene>
    <name evidence="9" type="ORF">BDV96DRAFT_498314</name>
</gene>
<dbReference type="PRINTS" id="PR00385">
    <property type="entry name" value="P450"/>
</dbReference>
<evidence type="ECO:0000256" key="2">
    <source>
        <dbReference type="ARBA" id="ARBA00005179"/>
    </source>
</evidence>
<name>A0A6A5Z0M4_9PLEO</name>
<evidence type="ECO:0000256" key="6">
    <source>
        <dbReference type="ARBA" id="ARBA00023004"/>
    </source>
</evidence>
<dbReference type="GO" id="GO:0020037">
    <property type="term" value="F:heme binding"/>
    <property type="evidence" value="ECO:0007669"/>
    <property type="project" value="InterPro"/>
</dbReference>
<comment type="cofactor">
    <cofactor evidence="1 8">
        <name>heme</name>
        <dbReference type="ChEBI" id="CHEBI:30413"/>
    </cofactor>
</comment>
<dbReference type="CDD" id="cd11051">
    <property type="entry name" value="CYP59-like"/>
    <property type="match status" value="1"/>
</dbReference>
<dbReference type="GO" id="GO:0004497">
    <property type="term" value="F:monooxygenase activity"/>
    <property type="evidence" value="ECO:0007669"/>
    <property type="project" value="UniProtKB-KW"/>
</dbReference>
<dbReference type="Pfam" id="PF00067">
    <property type="entry name" value="p450"/>
    <property type="match status" value="1"/>
</dbReference>
<evidence type="ECO:0000256" key="5">
    <source>
        <dbReference type="ARBA" id="ARBA00023002"/>
    </source>
</evidence>
<dbReference type="GO" id="GO:0016705">
    <property type="term" value="F:oxidoreductase activity, acting on paired donors, with incorporation or reduction of molecular oxygen"/>
    <property type="evidence" value="ECO:0007669"/>
    <property type="project" value="InterPro"/>
</dbReference>
<dbReference type="InterPro" id="IPR002401">
    <property type="entry name" value="Cyt_P450_E_grp-I"/>
</dbReference>
<dbReference type="OrthoDB" id="10029320at2759"/>
<evidence type="ECO:0000256" key="4">
    <source>
        <dbReference type="ARBA" id="ARBA00022723"/>
    </source>
</evidence>
<evidence type="ECO:0000313" key="10">
    <source>
        <dbReference type="Proteomes" id="UP000799770"/>
    </source>
</evidence>
<organism evidence="9 10">
    <name type="scientific">Lophiotrema nucula</name>
    <dbReference type="NCBI Taxonomy" id="690887"/>
    <lineage>
        <taxon>Eukaryota</taxon>
        <taxon>Fungi</taxon>
        <taxon>Dikarya</taxon>
        <taxon>Ascomycota</taxon>
        <taxon>Pezizomycotina</taxon>
        <taxon>Dothideomycetes</taxon>
        <taxon>Pleosporomycetidae</taxon>
        <taxon>Pleosporales</taxon>
        <taxon>Lophiotremataceae</taxon>
        <taxon>Lophiotrema</taxon>
    </lineage>
</organism>
<dbReference type="SUPFAM" id="SSF48264">
    <property type="entry name" value="Cytochrome P450"/>
    <property type="match status" value="1"/>
</dbReference>
<keyword evidence="6 8" id="KW-0408">Iron</keyword>
<proteinExistence type="predicted"/>
<dbReference type="InterPro" id="IPR050121">
    <property type="entry name" value="Cytochrome_P450_monoxygenase"/>
</dbReference>
<evidence type="ECO:0000313" key="9">
    <source>
        <dbReference type="EMBL" id="KAF2111948.1"/>
    </source>
</evidence>
<keyword evidence="7" id="KW-0503">Monooxygenase</keyword>
<dbReference type="PANTHER" id="PTHR24305:SF107">
    <property type="entry name" value="P450, PUTATIVE (EUROFUNG)-RELATED"/>
    <property type="match status" value="1"/>
</dbReference>
<dbReference type="PRINTS" id="PR00463">
    <property type="entry name" value="EP450I"/>
</dbReference>
<dbReference type="AlphaFoldDB" id="A0A6A5Z0M4"/>
<keyword evidence="5" id="KW-0560">Oxidoreductase</keyword>
<comment type="pathway">
    <text evidence="2">Secondary metabolite biosynthesis.</text>
</comment>
<dbReference type="Proteomes" id="UP000799770">
    <property type="component" value="Unassembled WGS sequence"/>
</dbReference>
<evidence type="ECO:0000256" key="8">
    <source>
        <dbReference type="PIRSR" id="PIRSR602401-1"/>
    </source>
</evidence>
<evidence type="ECO:0000256" key="7">
    <source>
        <dbReference type="ARBA" id="ARBA00023033"/>
    </source>
</evidence>
<evidence type="ECO:0000256" key="1">
    <source>
        <dbReference type="ARBA" id="ARBA00001971"/>
    </source>
</evidence>
<dbReference type="InterPro" id="IPR001128">
    <property type="entry name" value="Cyt_P450"/>
</dbReference>
<sequence>MTFSIVASTVATALVSAVVYFVSITYQHRAKINRLRRQGMPMPPWSWTFGHLRTLQKYTDKLPPNANVVLANWDLMNDFPESEVLLLDTWPVYPPLLLVSSPEIATQISTKYNLPKMVMHSKMMKPITGGPNLLTMDGDEWKTWRSLFNPGFSTQAIMDQVPYIVDCVSTFCQKLKEKVDKDIVILDDLTSRLTFEIITKVTLDARLEYQATEYDVIADAFGYITRWHSFWDPRILLNPLRPFIQWYYGHVLDTEIRRHLQKRFAESRRRGSDDHPRETTKAKSVISLALEGYASADPDAVTDKSELDDTFARYACYQTRLFLFAGNDTTSSSIAYVYHLLSQNLNALAKVREEHDTVFGSDPTAAAKLIREKPALLNQCRYTMAVVKETLRLYPPAGAMRAEKAGVVLTDHKNASFPVDDISATICHHPVHMNPRVWSRPLEFLPERFLVEPSHELYPDSAAFRPFEQGPRNCIGQSLVYTEMRVVLVMTARTFNIKPAYDEWDALQMKNESALKKVGRTIGLVREGPRTYHGDRAYQSDKAGTHPVDGYPCRIYLTSSAS</sequence>
<keyword evidence="4 8" id="KW-0479">Metal-binding</keyword>
<dbReference type="GO" id="GO:0005506">
    <property type="term" value="F:iron ion binding"/>
    <property type="evidence" value="ECO:0007669"/>
    <property type="project" value="InterPro"/>
</dbReference>
<reference evidence="9" key="1">
    <citation type="journal article" date="2020" name="Stud. Mycol.">
        <title>101 Dothideomycetes genomes: a test case for predicting lifestyles and emergence of pathogens.</title>
        <authorList>
            <person name="Haridas S."/>
            <person name="Albert R."/>
            <person name="Binder M."/>
            <person name="Bloem J."/>
            <person name="Labutti K."/>
            <person name="Salamov A."/>
            <person name="Andreopoulos B."/>
            <person name="Baker S."/>
            <person name="Barry K."/>
            <person name="Bills G."/>
            <person name="Bluhm B."/>
            <person name="Cannon C."/>
            <person name="Castanera R."/>
            <person name="Culley D."/>
            <person name="Daum C."/>
            <person name="Ezra D."/>
            <person name="Gonzalez J."/>
            <person name="Henrissat B."/>
            <person name="Kuo A."/>
            <person name="Liang C."/>
            <person name="Lipzen A."/>
            <person name="Lutzoni F."/>
            <person name="Magnuson J."/>
            <person name="Mondo S."/>
            <person name="Nolan M."/>
            <person name="Ohm R."/>
            <person name="Pangilinan J."/>
            <person name="Park H.-J."/>
            <person name="Ramirez L."/>
            <person name="Alfaro M."/>
            <person name="Sun H."/>
            <person name="Tritt A."/>
            <person name="Yoshinaga Y."/>
            <person name="Zwiers L.-H."/>
            <person name="Turgeon B."/>
            <person name="Goodwin S."/>
            <person name="Spatafora J."/>
            <person name="Crous P."/>
            <person name="Grigoriev I."/>
        </authorList>
    </citation>
    <scope>NUCLEOTIDE SEQUENCE</scope>
    <source>
        <strain evidence="9">CBS 627.86</strain>
    </source>
</reference>
<feature type="binding site" description="axial binding residue" evidence="8">
    <location>
        <position position="474"/>
    </location>
    <ligand>
        <name>heme</name>
        <dbReference type="ChEBI" id="CHEBI:30413"/>
    </ligand>
    <ligandPart>
        <name>Fe</name>
        <dbReference type="ChEBI" id="CHEBI:18248"/>
    </ligandPart>
</feature>
<evidence type="ECO:0000256" key="3">
    <source>
        <dbReference type="ARBA" id="ARBA00022617"/>
    </source>
</evidence>
<keyword evidence="10" id="KW-1185">Reference proteome</keyword>
<accession>A0A6A5Z0M4</accession>
<protein>
    <submittedName>
        <fullName evidence="9">Cytochrome P450</fullName>
    </submittedName>
</protein>
<keyword evidence="3 8" id="KW-0349">Heme</keyword>
<dbReference type="Gene3D" id="1.10.630.10">
    <property type="entry name" value="Cytochrome P450"/>
    <property type="match status" value="1"/>
</dbReference>
<dbReference type="PANTHER" id="PTHR24305">
    <property type="entry name" value="CYTOCHROME P450"/>
    <property type="match status" value="1"/>
</dbReference>